<accession>A0A9E8LYI8</accession>
<dbReference type="PANTHER" id="PTHR22916">
    <property type="entry name" value="GLYCOSYLTRANSFERASE"/>
    <property type="match status" value="1"/>
</dbReference>
<reference evidence="3" key="1">
    <citation type="submission" date="2022-09" db="EMBL/GenBank/DDBJ databases">
        <title>Complete Genomes of Fervidibacillus albus and Fervidibacillus halotolerans isolated from tidal flat sediments.</title>
        <authorList>
            <person name="Kwon K.K."/>
            <person name="Yang S.-H."/>
            <person name="Park M.J."/>
            <person name="Oh H.-M."/>
        </authorList>
    </citation>
    <scope>NUCLEOTIDE SEQUENCE</scope>
    <source>
        <strain evidence="3">MEBiC13594</strain>
    </source>
</reference>
<sequence length="313" mass="36834">MKPVISVIIPAYNRENKIHIALNSLLNQTFRNFEVIIVDDGSVDRTADVIQKYTRIDARFKYIFQENKGVSSARNRGIKEAKGDYVSFLDSDDFYEATFLEKMYLKIKEKKADVCYCSYLNVTPKGKFPTKTIFKEGDILIEYVLGKIKIHTTSWLINRDFIILNNLRFPMNISWGEDIEFFSEVLSKTNKVCFVNEHLTNYVQEDNESNLSSFSLDKLDKDFESVKRMCQKLEADKNRKLKKALINYRLSALVTYRLLLAINKGYNRKEIINYYGKYKNHILKFNFNNGLRSWKLNYNKVLLIYKLNKLKMS</sequence>
<evidence type="ECO:0000313" key="4">
    <source>
        <dbReference type="Proteomes" id="UP001164726"/>
    </source>
</evidence>
<keyword evidence="4" id="KW-1185">Reference proteome</keyword>
<gene>
    <name evidence="3" type="ORF">OE105_11110</name>
</gene>
<feature type="domain" description="Glycosyltransferase 2-like" evidence="2">
    <location>
        <begin position="6"/>
        <end position="133"/>
    </location>
</feature>
<name>A0A9E8LYI8_9BACI</name>
<evidence type="ECO:0000256" key="1">
    <source>
        <dbReference type="ARBA" id="ARBA00006739"/>
    </source>
</evidence>
<comment type="similarity">
    <text evidence="1">Belongs to the glycosyltransferase 2 family.</text>
</comment>
<dbReference type="CDD" id="cd00761">
    <property type="entry name" value="Glyco_tranf_GTA_type"/>
    <property type="match status" value="1"/>
</dbReference>
<dbReference type="Gene3D" id="3.90.550.10">
    <property type="entry name" value="Spore Coat Polysaccharide Biosynthesis Protein SpsA, Chain A"/>
    <property type="match status" value="1"/>
</dbReference>
<dbReference type="InterPro" id="IPR001173">
    <property type="entry name" value="Glyco_trans_2-like"/>
</dbReference>
<dbReference type="PANTHER" id="PTHR22916:SF3">
    <property type="entry name" value="UDP-GLCNAC:BETAGAL BETA-1,3-N-ACETYLGLUCOSAMINYLTRANSFERASE-LIKE PROTEIN 1"/>
    <property type="match status" value="1"/>
</dbReference>
<protein>
    <submittedName>
        <fullName evidence="3">Glycosyltransferase</fullName>
    </submittedName>
</protein>
<evidence type="ECO:0000259" key="2">
    <source>
        <dbReference type="Pfam" id="PF00535"/>
    </source>
</evidence>
<dbReference type="Proteomes" id="UP001164726">
    <property type="component" value="Chromosome"/>
</dbReference>
<dbReference type="KEGG" id="fhl:OE105_11110"/>
<organism evidence="3 4">
    <name type="scientific">Fervidibacillus halotolerans</name>
    <dbReference type="NCBI Taxonomy" id="2980027"/>
    <lineage>
        <taxon>Bacteria</taxon>
        <taxon>Bacillati</taxon>
        <taxon>Bacillota</taxon>
        <taxon>Bacilli</taxon>
        <taxon>Bacillales</taxon>
        <taxon>Bacillaceae</taxon>
        <taxon>Fervidibacillus</taxon>
    </lineage>
</organism>
<dbReference type="GO" id="GO:0016758">
    <property type="term" value="F:hexosyltransferase activity"/>
    <property type="evidence" value="ECO:0007669"/>
    <property type="project" value="UniProtKB-ARBA"/>
</dbReference>
<dbReference type="AlphaFoldDB" id="A0A9E8LYI8"/>
<proteinExistence type="inferred from homology"/>
<dbReference type="SUPFAM" id="SSF53448">
    <property type="entry name" value="Nucleotide-diphospho-sugar transferases"/>
    <property type="match status" value="1"/>
</dbReference>
<evidence type="ECO:0000313" key="3">
    <source>
        <dbReference type="EMBL" id="WAA12113.1"/>
    </source>
</evidence>
<dbReference type="EMBL" id="CP106877">
    <property type="protein sequence ID" value="WAA12113.1"/>
    <property type="molecule type" value="Genomic_DNA"/>
</dbReference>
<dbReference type="Pfam" id="PF00535">
    <property type="entry name" value="Glycos_transf_2"/>
    <property type="match status" value="1"/>
</dbReference>
<dbReference type="InterPro" id="IPR029044">
    <property type="entry name" value="Nucleotide-diphossugar_trans"/>
</dbReference>
<dbReference type="RefSeq" id="WP_275420244.1">
    <property type="nucleotide sequence ID" value="NZ_CP106877.1"/>
</dbReference>